<organism evidence="1">
    <name type="scientific">marine sediment metagenome</name>
    <dbReference type="NCBI Taxonomy" id="412755"/>
    <lineage>
        <taxon>unclassified sequences</taxon>
        <taxon>metagenomes</taxon>
        <taxon>ecological metagenomes</taxon>
    </lineage>
</organism>
<protein>
    <submittedName>
        <fullName evidence="1">Uncharacterized protein</fullName>
    </submittedName>
</protein>
<gene>
    <name evidence="1" type="ORF">LCGC14_2773560</name>
</gene>
<sequence>TKIITISILGLLLLVPFMMPTKAAPAPYIPVEQGEYYEWEMSQGPNFAQFFTDDMSDRLAALFYTPPAWTIGAVWIGWEWDTVTPQSRWPLTVLAFEPENTSIFLSDYFIFDNITHTAVNLSAGYWVIHYPISDYFYNATWYIVNDTASFAAQSLYGGVAFSPYTLQGVPFAPKNINWTEFVAIANWGMAGNYYVGDAVNTTVTALSNGYSISVPALGFGNNTLAISISVTYENGILDTYTFEYGTDLLFEYLESIDPITDSPSDFAVAWDYTGQSITWTPTDRSPDTYTISLDGSPVVTATAWTNGTPITYNIPDGLTPGAAYTYSIGFTDTAGNTVSDGVDFTVNAIPDSVDPVITSSPSDLAVSAGYTGQSVSWTATDSFPATYTIKSNGSLVVVSATAWTNGTPVTYNIPDE</sequence>
<proteinExistence type="predicted"/>
<feature type="non-terminal residue" evidence="1">
    <location>
        <position position="1"/>
    </location>
</feature>
<feature type="non-terminal residue" evidence="1">
    <location>
        <position position="416"/>
    </location>
</feature>
<dbReference type="AlphaFoldDB" id="A0A0F8YVG0"/>
<evidence type="ECO:0000313" key="1">
    <source>
        <dbReference type="EMBL" id="KKK85412.1"/>
    </source>
</evidence>
<name>A0A0F8YVG0_9ZZZZ</name>
<accession>A0A0F8YVG0</accession>
<comment type="caution">
    <text evidence="1">The sequence shown here is derived from an EMBL/GenBank/DDBJ whole genome shotgun (WGS) entry which is preliminary data.</text>
</comment>
<reference evidence="1" key="1">
    <citation type="journal article" date="2015" name="Nature">
        <title>Complex archaea that bridge the gap between prokaryotes and eukaryotes.</title>
        <authorList>
            <person name="Spang A."/>
            <person name="Saw J.H."/>
            <person name="Jorgensen S.L."/>
            <person name="Zaremba-Niedzwiedzka K."/>
            <person name="Martijn J."/>
            <person name="Lind A.E."/>
            <person name="van Eijk R."/>
            <person name="Schleper C."/>
            <person name="Guy L."/>
            <person name="Ettema T.J."/>
        </authorList>
    </citation>
    <scope>NUCLEOTIDE SEQUENCE</scope>
</reference>
<dbReference type="EMBL" id="LAZR01051322">
    <property type="protein sequence ID" value="KKK85412.1"/>
    <property type="molecule type" value="Genomic_DNA"/>
</dbReference>